<proteinExistence type="predicted"/>
<dbReference type="Proteomes" id="UP000006729">
    <property type="component" value="Chromosome 10"/>
</dbReference>
<reference evidence="1 2" key="1">
    <citation type="journal article" date="2006" name="Science">
        <title>The genome of black cottonwood, Populus trichocarpa (Torr. &amp; Gray).</title>
        <authorList>
            <person name="Tuskan G.A."/>
            <person name="Difazio S."/>
            <person name="Jansson S."/>
            <person name="Bohlmann J."/>
            <person name="Grigoriev I."/>
            <person name="Hellsten U."/>
            <person name="Putnam N."/>
            <person name="Ralph S."/>
            <person name="Rombauts S."/>
            <person name="Salamov A."/>
            <person name="Schein J."/>
            <person name="Sterck L."/>
            <person name="Aerts A."/>
            <person name="Bhalerao R.R."/>
            <person name="Bhalerao R.P."/>
            <person name="Blaudez D."/>
            <person name="Boerjan W."/>
            <person name="Brun A."/>
            <person name="Brunner A."/>
            <person name="Busov V."/>
            <person name="Campbell M."/>
            <person name="Carlson J."/>
            <person name="Chalot M."/>
            <person name="Chapman J."/>
            <person name="Chen G.L."/>
            <person name="Cooper D."/>
            <person name="Coutinho P.M."/>
            <person name="Couturier J."/>
            <person name="Covert S."/>
            <person name="Cronk Q."/>
            <person name="Cunningham R."/>
            <person name="Davis J."/>
            <person name="Degroeve S."/>
            <person name="Dejardin A."/>
            <person name="Depamphilis C."/>
            <person name="Detter J."/>
            <person name="Dirks B."/>
            <person name="Dubchak I."/>
            <person name="Duplessis S."/>
            <person name="Ehlting J."/>
            <person name="Ellis B."/>
            <person name="Gendler K."/>
            <person name="Goodstein D."/>
            <person name="Gribskov M."/>
            <person name="Grimwood J."/>
            <person name="Groover A."/>
            <person name="Gunter L."/>
            <person name="Hamberger B."/>
            <person name="Heinze B."/>
            <person name="Helariutta Y."/>
            <person name="Henrissat B."/>
            <person name="Holligan D."/>
            <person name="Holt R."/>
            <person name="Huang W."/>
            <person name="Islam-Faridi N."/>
            <person name="Jones S."/>
            <person name="Jones-Rhoades M."/>
            <person name="Jorgensen R."/>
            <person name="Joshi C."/>
            <person name="Kangasjarvi J."/>
            <person name="Karlsson J."/>
            <person name="Kelleher C."/>
            <person name="Kirkpatrick R."/>
            <person name="Kirst M."/>
            <person name="Kohler A."/>
            <person name="Kalluri U."/>
            <person name="Larimer F."/>
            <person name="Leebens-Mack J."/>
            <person name="Leple J.C."/>
            <person name="Locascio P."/>
            <person name="Lou Y."/>
            <person name="Lucas S."/>
            <person name="Martin F."/>
            <person name="Montanini B."/>
            <person name="Napoli C."/>
            <person name="Nelson D.R."/>
            <person name="Nelson C."/>
            <person name="Nieminen K."/>
            <person name="Nilsson O."/>
            <person name="Pereda V."/>
            <person name="Peter G."/>
            <person name="Philippe R."/>
            <person name="Pilate G."/>
            <person name="Poliakov A."/>
            <person name="Razumovskaya J."/>
            <person name="Richardson P."/>
            <person name="Rinaldi C."/>
            <person name="Ritland K."/>
            <person name="Rouze P."/>
            <person name="Ryaboy D."/>
            <person name="Schmutz J."/>
            <person name="Schrader J."/>
            <person name="Segerman B."/>
            <person name="Shin H."/>
            <person name="Siddiqui A."/>
            <person name="Sterky F."/>
            <person name="Terry A."/>
            <person name="Tsai C.J."/>
            <person name="Uberbacher E."/>
            <person name="Unneberg P."/>
            <person name="Vahala J."/>
            <person name="Wall K."/>
            <person name="Wessler S."/>
            <person name="Yang G."/>
            <person name="Yin T."/>
            <person name="Douglas C."/>
            <person name="Marra M."/>
            <person name="Sandberg G."/>
            <person name="Van de Peer Y."/>
            <person name="Rokhsar D."/>
        </authorList>
    </citation>
    <scope>NUCLEOTIDE SEQUENCE [LARGE SCALE GENOMIC DNA]</scope>
    <source>
        <strain evidence="2">cv. Nisqually</strain>
    </source>
</reference>
<sequence length="287" mass="30810">MAAVEASLLSLCCPSSPFKGNLTGLKPKACNFTCLKLHSKKKRPLVIISQAAAAASVVTTSPGVRFRLDNLGQQPGSRKKGKRKGRGISAGQGNSCGFGMRGQKSRSGPGVRKGFEGGQVPLYRRIPKLRGIAGEWLTLRNTQFWRPLRGYVDHIISQIEWLTLYACGVAKICPCHLKDITAAGFQEGDEVSLETLKEKGLINPSGRERTLPLKVLGDGELSVKLNIKARAFSAAAKEKLEAAGCSLTVLPGRKKWVKPSVAKNLARAEEYFAKKRAAAAASEPTAA</sequence>
<protein>
    <submittedName>
        <fullName evidence="1">Uncharacterized protein</fullName>
    </submittedName>
</protein>
<keyword evidence="2" id="KW-1185">Reference proteome</keyword>
<organism evidence="1 2">
    <name type="scientific">Populus trichocarpa</name>
    <name type="common">Western balsam poplar</name>
    <name type="synonym">Populus balsamifera subsp. trichocarpa</name>
    <dbReference type="NCBI Taxonomy" id="3694"/>
    <lineage>
        <taxon>Eukaryota</taxon>
        <taxon>Viridiplantae</taxon>
        <taxon>Streptophyta</taxon>
        <taxon>Embryophyta</taxon>
        <taxon>Tracheophyta</taxon>
        <taxon>Spermatophyta</taxon>
        <taxon>Magnoliopsida</taxon>
        <taxon>eudicotyledons</taxon>
        <taxon>Gunneridae</taxon>
        <taxon>Pentapetalae</taxon>
        <taxon>rosids</taxon>
        <taxon>fabids</taxon>
        <taxon>Malpighiales</taxon>
        <taxon>Salicaceae</taxon>
        <taxon>Saliceae</taxon>
        <taxon>Populus</taxon>
    </lineage>
</organism>
<evidence type="ECO:0000313" key="1">
    <source>
        <dbReference type="EMBL" id="KAI9387122.1"/>
    </source>
</evidence>
<comment type="caution">
    <text evidence="1">The sequence shown here is derived from an EMBL/GenBank/DDBJ whole genome shotgun (WGS) entry which is preliminary data.</text>
</comment>
<evidence type="ECO:0000313" key="2">
    <source>
        <dbReference type="Proteomes" id="UP000006729"/>
    </source>
</evidence>
<name>A0ACC0SD33_POPTR</name>
<gene>
    <name evidence="1" type="ORF">POPTR_010G124301v4</name>
</gene>
<accession>A0ACC0SD33</accession>
<dbReference type="EMBL" id="CM009299">
    <property type="protein sequence ID" value="KAI9387122.1"/>
    <property type="molecule type" value="Genomic_DNA"/>
</dbReference>